<keyword evidence="3 7" id="KW-0812">Transmembrane</keyword>
<proteinExistence type="inferred from homology"/>
<evidence type="ECO:0000313" key="11">
    <source>
        <dbReference type="EMBL" id="OZJ05324.1"/>
    </source>
</evidence>
<gene>
    <name evidence="11" type="ORF">BZG36_01561</name>
</gene>
<feature type="transmembrane region" description="Helical" evidence="9">
    <location>
        <begin position="170"/>
        <end position="190"/>
    </location>
</feature>
<dbReference type="SMART" id="SM01190">
    <property type="entry name" value="EMP24_GP25L"/>
    <property type="match status" value="1"/>
</dbReference>
<evidence type="ECO:0000256" key="7">
    <source>
        <dbReference type="RuleBase" id="RU003827"/>
    </source>
</evidence>
<dbReference type="EMBL" id="MVBO01000017">
    <property type="protein sequence ID" value="OZJ05324.1"/>
    <property type="molecule type" value="Genomic_DNA"/>
</dbReference>
<dbReference type="GO" id="GO:0006888">
    <property type="term" value="P:endoplasmic reticulum to Golgi vesicle-mediated transport"/>
    <property type="evidence" value="ECO:0007669"/>
    <property type="project" value="EnsemblFungi"/>
</dbReference>
<feature type="coiled-coil region" evidence="8">
    <location>
        <begin position="126"/>
        <end position="153"/>
    </location>
</feature>
<dbReference type="AlphaFoldDB" id="A0A261Y4C7"/>
<dbReference type="PROSITE" id="PS50866">
    <property type="entry name" value="GOLD"/>
    <property type="match status" value="1"/>
</dbReference>
<keyword evidence="8" id="KW-0175">Coiled coil</keyword>
<dbReference type="Pfam" id="PF01105">
    <property type="entry name" value="EMP24_GP25L"/>
    <property type="match status" value="1"/>
</dbReference>
<keyword evidence="12" id="KW-1185">Reference proteome</keyword>
<organism evidence="11 12">
    <name type="scientific">Bifiguratus adelaidae</name>
    <dbReference type="NCBI Taxonomy" id="1938954"/>
    <lineage>
        <taxon>Eukaryota</taxon>
        <taxon>Fungi</taxon>
        <taxon>Fungi incertae sedis</taxon>
        <taxon>Mucoromycota</taxon>
        <taxon>Mucoromycotina</taxon>
        <taxon>Endogonomycetes</taxon>
        <taxon>Endogonales</taxon>
        <taxon>Endogonales incertae sedis</taxon>
        <taxon>Bifiguratus</taxon>
    </lineage>
</organism>
<dbReference type="InterPro" id="IPR015720">
    <property type="entry name" value="Emp24-like"/>
</dbReference>
<dbReference type="Proteomes" id="UP000242875">
    <property type="component" value="Unassembled WGS sequence"/>
</dbReference>
<dbReference type="GO" id="GO:0030134">
    <property type="term" value="C:COPII-coated ER to Golgi transport vesicle"/>
    <property type="evidence" value="ECO:0007669"/>
    <property type="project" value="EnsemblFungi"/>
</dbReference>
<feature type="domain" description="GOLD" evidence="10">
    <location>
        <begin position="19"/>
        <end position="112"/>
    </location>
</feature>
<dbReference type="OrthoDB" id="759142at2759"/>
<evidence type="ECO:0000256" key="3">
    <source>
        <dbReference type="ARBA" id="ARBA00022692"/>
    </source>
</evidence>
<evidence type="ECO:0000313" key="12">
    <source>
        <dbReference type="Proteomes" id="UP000242875"/>
    </source>
</evidence>
<evidence type="ECO:0000256" key="8">
    <source>
        <dbReference type="SAM" id="Coils"/>
    </source>
</evidence>
<keyword evidence="6 9" id="KW-0472">Membrane</keyword>
<protein>
    <recommendedName>
        <fullName evidence="10">GOLD domain-containing protein</fullName>
    </recommendedName>
</protein>
<evidence type="ECO:0000256" key="9">
    <source>
        <dbReference type="SAM" id="Phobius"/>
    </source>
</evidence>
<sequence length="201" mass="23264">MASAIKFDLPATLSVHPKRKCIHQYVPQDTMVLVLVKVSDGYNQRVGLEIFDNSLSANSYDKKRDLNGEVRLAFNTHADADISVCFTNTLHDGIQPDPKYSRVIDLEFEIGAEADDYQSLAKAEKLAPLEVELRKLEKVVQEIVDEMEYLKTREAKMRDTNESTNERVQWFSLLTLFTLIGLGTWQIFYLRRFFKRKRLID</sequence>
<dbReference type="InterPro" id="IPR009038">
    <property type="entry name" value="GOLD_dom"/>
</dbReference>
<accession>A0A261Y4C7</accession>
<keyword evidence="5 9" id="KW-1133">Transmembrane helix</keyword>
<evidence type="ECO:0000256" key="4">
    <source>
        <dbReference type="ARBA" id="ARBA00022729"/>
    </source>
</evidence>
<dbReference type="GO" id="GO:0016020">
    <property type="term" value="C:membrane"/>
    <property type="evidence" value="ECO:0007669"/>
    <property type="project" value="UniProtKB-SubCell"/>
</dbReference>
<keyword evidence="4" id="KW-0732">Signal</keyword>
<evidence type="ECO:0000256" key="6">
    <source>
        <dbReference type="ARBA" id="ARBA00023136"/>
    </source>
</evidence>
<evidence type="ECO:0000256" key="5">
    <source>
        <dbReference type="ARBA" id="ARBA00022989"/>
    </source>
</evidence>
<comment type="similarity">
    <text evidence="2 7">Belongs to the EMP24/GP25L family.</text>
</comment>
<evidence type="ECO:0000256" key="2">
    <source>
        <dbReference type="ARBA" id="ARBA00007104"/>
    </source>
</evidence>
<comment type="caution">
    <text evidence="11">The sequence shown here is derived from an EMBL/GenBank/DDBJ whole genome shotgun (WGS) entry which is preliminary data.</text>
</comment>
<name>A0A261Y4C7_9FUNG</name>
<reference evidence="11 12" key="1">
    <citation type="journal article" date="2017" name="Mycologia">
        <title>Bifiguratus adelaidae, gen. et sp. nov., a new member of Mucoromycotina in endophytic and soil-dwelling habitats.</title>
        <authorList>
            <person name="Torres-Cruz T.J."/>
            <person name="Billingsley Tobias T.L."/>
            <person name="Almatruk M."/>
            <person name="Hesse C."/>
            <person name="Kuske C.R."/>
            <person name="Desiro A."/>
            <person name="Benucci G.M."/>
            <person name="Bonito G."/>
            <person name="Stajich J.E."/>
            <person name="Dunlap C."/>
            <person name="Arnold A.E."/>
            <person name="Porras-Alfaro A."/>
        </authorList>
    </citation>
    <scope>NUCLEOTIDE SEQUENCE [LARGE SCALE GENOMIC DNA]</scope>
    <source>
        <strain evidence="11 12">AZ0501</strain>
    </source>
</reference>
<dbReference type="PANTHER" id="PTHR22811">
    <property type="entry name" value="TRANSMEMBRANE EMP24 DOMAIN-CONTAINING PROTEIN"/>
    <property type="match status" value="1"/>
</dbReference>
<evidence type="ECO:0000259" key="10">
    <source>
        <dbReference type="PROSITE" id="PS50866"/>
    </source>
</evidence>
<comment type="subcellular location">
    <subcellularLocation>
        <location evidence="1 7">Membrane</location>
        <topology evidence="1 7">Single-pass type I membrane protein</topology>
    </subcellularLocation>
</comment>
<evidence type="ECO:0000256" key="1">
    <source>
        <dbReference type="ARBA" id="ARBA00004479"/>
    </source>
</evidence>